<reference evidence="13" key="3">
    <citation type="journal article" date="2015" name="PLoS ONE">
        <title>Comprehensive Evaluation of Toxoplasma gondii VEG and Neospora caninum LIV Genomes with Tachyzoite Stage Transcriptome and Proteome Defines Novel Transcript Features.</title>
        <authorList>
            <person name="Ramaprasad A."/>
            <person name="Mourier T."/>
            <person name="Naeem R."/>
            <person name="Malas T.B."/>
            <person name="Moussa E."/>
            <person name="Panigrahi A."/>
            <person name="Vermont S.J."/>
            <person name="Otto T.D."/>
            <person name="Wastling J."/>
            <person name="Pain A."/>
        </authorList>
    </citation>
    <scope>NUCLEOTIDE SEQUENCE</scope>
    <source>
        <strain evidence="13">Liverpool</strain>
    </source>
</reference>
<dbReference type="EMBL" id="LN714488">
    <property type="protein sequence ID" value="CEL71292.1"/>
    <property type="molecule type" value="Genomic_DNA"/>
</dbReference>
<dbReference type="EC" id="2.3.1.225" evidence="10"/>
<gene>
    <name evidence="13" type="ORF">BN1204_069490</name>
    <name evidence="12" type="ORF">NCLIV_069490</name>
</gene>
<reference evidence="12" key="2">
    <citation type="submission" date="2011-03" db="EMBL/GenBank/DDBJ databases">
        <authorList>
            <person name="Aslett M."/>
        </authorList>
    </citation>
    <scope>NUCLEOTIDE SEQUENCE</scope>
    <source>
        <strain evidence="12">Liverpool</strain>
    </source>
</reference>
<dbReference type="VEuPathDB" id="ToxoDB:NCLIV_069490"/>
<proteinExistence type="inferred from homology"/>
<dbReference type="Pfam" id="PF01529">
    <property type="entry name" value="DHHC"/>
    <property type="match status" value="1"/>
</dbReference>
<dbReference type="AlphaFoldDB" id="F0JB26"/>
<evidence type="ECO:0000256" key="1">
    <source>
        <dbReference type="ARBA" id="ARBA00004127"/>
    </source>
</evidence>
<accession>F0JB26</accession>
<feature type="transmembrane region" description="Helical" evidence="10">
    <location>
        <begin position="193"/>
        <end position="213"/>
    </location>
</feature>
<evidence type="ECO:0000256" key="10">
    <source>
        <dbReference type="RuleBase" id="RU079119"/>
    </source>
</evidence>
<evidence type="ECO:0000256" key="5">
    <source>
        <dbReference type="ARBA" id="ARBA00023136"/>
    </source>
</evidence>
<dbReference type="GO" id="GO:0005783">
    <property type="term" value="C:endoplasmic reticulum"/>
    <property type="evidence" value="ECO:0007669"/>
    <property type="project" value="TreeGrafter"/>
</dbReference>
<feature type="transmembrane region" description="Helical" evidence="10">
    <location>
        <begin position="45"/>
        <end position="68"/>
    </location>
</feature>
<dbReference type="GO" id="GO:0005794">
    <property type="term" value="C:Golgi apparatus"/>
    <property type="evidence" value="ECO:0007669"/>
    <property type="project" value="TreeGrafter"/>
</dbReference>
<dbReference type="GO" id="GO:0019706">
    <property type="term" value="F:protein-cysteine S-palmitoyltransferase activity"/>
    <property type="evidence" value="ECO:0007669"/>
    <property type="project" value="UniProtKB-EC"/>
</dbReference>
<keyword evidence="2 10" id="KW-0808">Transferase</keyword>
<sequence length="341" mass="37981">MGLTTCIAKGVESPGEPDRRTALVSLGMILIPSVAFMIWTSPWFYSHFGVAVPLTQALLVLFTVYFFLITACSDPGILPRHPPRYQDVVINGNSIRLKFCTTCNIYRPPRSVHCAICDNCVERFDHHCPWLGNCIGLRNYRTFVFFVIFCSLLSVFSFVSSAVKVAFVVVWLREEGLTGDEVFHQLWGKATESILLLVYTFVLSWFVLALLAYHGYLISTNQTTYEQIKSFFYESNPWSKGLVGNLADVFCRPVRARYFNPLPSPINKDLSGDSARDTLGLSVGDCRPGRAAESAAVRKQTFSNGCTTSREGWVFVWGALGVCSVERPAKQRGQRGPPGAS</sequence>
<evidence type="ECO:0000256" key="9">
    <source>
        <dbReference type="ARBA" id="ARBA00048048"/>
    </source>
</evidence>
<comment type="subcellular location">
    <subcellularLocation>
        <location evidence="1">Endomembrane system</location>
        <topology evidence="1">Multi-pass membrane protein</topology>
    </subcellularLocation>
</comment>
<keyword evidence="6" id="KW-0564">Palmitate</keyword>
<evidence type="ECO:0000259" key="11">
    <source>
        <dbReference type="Pfam" id="PF01529"/>
    </source>
</evidence>
<keyword evidence="8 10" id="KW-0012">Acyltransferase</keyword>
<evidence type="ECO:0000256" key="7">
    <source>
        <dbReference type="ARBA" id="ARBA00023288"/>
    </source>
</evidence>
<keyword evidence="4 10" id="KW-1133">Transmembrane helix</keyword>
<feature type="domain" description="Palmitoyltransferase DHHC" evidence="11">
    <location>
        <begin position="95"/>
        <end position="229"/>
    </location>
</feature>
<dbReference type="PANTHER" id="PTHR22883">
    <property type="entry name" value="ZINC FINGER DHHC DOMAIN CONTAINING PROTEIN"/>
    <property type="match status" value="1"/>
</dbReference>
<feature type="transmembrane region" description="Helical" evidence="10">
    <location>
        <begin position="143"/>
        <end position="173"/>
    </location>
</feature>
<keyword evidence="3 10" id="KW-0812">Transmembrane</keyword>
<dbReference type="PROSITE" id="PS50216">
    <property type="entry name" value="DHHC"/>
    <property type="match status" value="1"/>
</dbReference>
<dbReference type="InterPro" id="IPR001594">
    <property type="entry name" value="Palmitoyltrfase_DHHC"/>
</dbReference>
<dbReference type="InterPro" id="IPR039859">
    <property type="entry name" value="PFA4/ZDH16/20/ERF2-like"/>
</dbReference>
<evidence type="ECO:0000256" key="3">
    <source>
        <dbReference type="ARBA" id="ARBA00022692"/>
    </source>
</evidence>
<evidence type="ECO:0000256" key="2">
    <source>
        <dbReference type="ARBA" id="ARBA00022679"/>
    </source>
</evidence>
<keyword evidence="5 10" id="KW-0472">Membrane</keyword>
<evidence type="ECO:0000256" key="6">
    <source>
        <dbReference type="ARBA" id="ARBA00023139"/>
    </source>
</evidence>
<evidence type="ECO:0000313" key="12">
    <source>
        <dbReference type="EMBL" id="CCA30177.1"/>
    </source>
</evidence>
<dbReference type="GO" id="GO:0006612">
    <property type="term" value="P:protein targeting to membrane"/>
    <property type="evidence" value="ECO:0007669"/>
    <property type="project" value="TreeGrafter"/>
</dbReference>
<protein>
    <recommendedName>
        <fullName evidence="10">Palmitoyltransferase</fullName>
        <ecNumber evidence="10">2.3.1.225</ecNumber>
    </recommendedName>
</protein>
<name>F0JB26_NEOCL</name>
<evidence type="ECO:0000256" key="4">
    <source>
        <dbReference type="ARBA" id="ARBA00022989"/>
    </source>
</evidence>
<keyword evidence="7" id="KW-0449">Lipoprotein</keyword>
<evidence type="ECO:0000313" key="13">
    <source>
        <dbReference type="EMBL" id="CEL71292.1"/>
    </source>
</evidence>
<organism>
    <name type="scientific">Neospora caninum (strain Liverpool)</name>
    <dbReference type="NCBI Taxonomy" id="572307"/>
    <lineage>
        <taxon>Eukaryota</taxon>
        <taxon>Sar</taxon>
        <taxon>Alveolata</taxon>
        <taxon>Apicomplexa</taxon>
        <taxon>Conoidasida</taxon>
        <taxon>Coccidia</taxon>
        <taxon>Eucoccidiorida</taxon>
        <taxon>Eimeriorina</taxon>
        <taxon>Sarcocystidae</taxon>
        <taxon>Neospora</taxon>
    </lineage>
</organism>
<reference evidence="12" key="1">
    <citation type="submission" date="2011-03" db="EMBL/GenBank/DDBJ databases">
        <title>Comparative genomics and transcriptomics of Neospora caninum and Toxoplasma gondii.</title>
        <authorList>
            <person name="Reid A.J."/>
            <person name="Sohal A."/>
            <person name="Harris D."/>
            <person name="Quail M."/>
            <person name="Sanders M."/>
            <person name="Berriman M."/>
            <person name="Wastling J.M."/>
            <person name="Pain A."/>
        </authorList>
    </citation>
    <scope>NUCLEOTIDE SEQUENCE</scope>
    <source>
        <strain evidence="12">Liverpool</strain>
    </source>
</reference>
<comment type="domain">
    <text evidence="10">The DHHC domain is required for palmitoyltransferase activity.</text>
</comment>
<feature type="transmembrane region" description="Helical" evidence="10">
    <location>
        <begin position="21"/>
        <end position="39"/>
    </location>
</feature>
<comment type="similarity">
    <text evidence="10">Belongs to the DHHC palmitoyltransferase family.</text>
</comment>
<dbReference type="EMBL" id="CADU01000303">
    <property type="protein sequence ID" value="CCA30177.1"/>
    <property type="molecule type" value="Genomic_DNA"/>
</dbReference>
<comment type="catalytic activity">
    <reaction evidence="9 10">
        <text>L-cysteinyl-[protein] + hexadecanoyl-CoA = S-hexadecanoyl-L-cysteinyl-[protein] + CoA</text>
        <dbReference type="Rhea" id="RHEA:36683"/>
        <dbReference type="Rhea" id="RHEA-COMP:10131"/>
        <dbReference type="Rhea" id="RHEA-COMP:11032"/>
        <dbReference type="ChEBI" id="CHEBI:29950"/>
        <dbReference type="ChEBI" id="CHEBI:57287"/>
        <dbReference type="ChEBI" id="CHEBI:57379"/>
        <dbReference type="ChEBI" id="CHEBI:74151"/>
        <dbReference type="EC" id="2.3.1.225"/>
    </reaction>
</comment>
<evidence type="ECO:0000256" key="8">
    <source>
        <dbReference type="ARBA" id="ARBA00023315"/>
    </source>
</evidence>
<dbReference type="PANTHER" id="PTHR22883:SF43">
    <property type="entry name" value="PALMITOYLTRANSFERASE APP"/>
    <property type="match status" value="1"/>
</dbReference>